<sequence>MRRPIQTLLASALAAVSAFVALAPAQAADPIARREQLRVTQNLPFCDDARVLAQIEDQFEYGAPNMLRTPLSILEFSDMRERGYLPRIDEARPFERRWCHAQALISDGHRRPVYYIIEFPMGLAAIGGYVGLLSQTTLGFRAEGCVVGLDRWRIYGAECQSLRRIEDSDSRRFLPH</sequence>
<dbReference type="Proteomes" id="UP001163223">
    <property type="component" value="Chromosome"/>
</dbReference>
<proteinExistence type="predicted"/>
<protein>
    <submittedName>
        <fullName evidence="1">Uncharacterized protein</fullName>
    </submittedName>
</protein>
<evidence type="ECO:0000313" key="2">
    <source>
        <dbReference type="Proteomes" id="UP001163223"/>
    </source>
</evidence>
<evidence type="ECO:0000313" key="1">
    <source>
        <dbReference type="EMBL" id="WAJ30463.1"/>
    </source>
</evidence>
<organism evidence="1 2">
    <name type="scientific">Antarcticirhabdus aurantiaca</name>
    <dbReference type="NCBI Taxonomy" id="2606717"/>
    <lineage>
        <taxon>Bacteria</taxon>
        <taxon>Pseudomonadati</taxon>
        <taxon>Pseudomonadota</taxon>
        <taxon>Alphaproteobacteria</taxon>
        <taxon>Hyphomicrobiales</taxon>
        <taxon>Aurantimonadaceae</taxon>
        <taxon>Antarcticirhabdus</taxon>
    </lineage>
</organism>
<reference evidence="1" key="1">
    <citation type="submission" date="2022-11" db="EMBL/GenBank/DDBJ databases">
        <title>beta-Carotene-producing bacterium, Jeongeuplla avenae sp. nov., alleviates the salt stress of Arabidopsis seedlings.</title>
        <authorList>
            <person name="Jiang L."/>
            <person name="Lee J."/>
        </authorList>
    </citation>
    <scope>NUCLEOTIDE SEQUENCE</scope>
    <source>
        <strain evidence="1">DY_R2A_6</strain>
    </source>
</reference>
<name>A0ACD4NUN4_9HYPH</name>
<gene>
    <name evidence="1" type="ORF">OXU80_09780</name>
</gene>
<dbReference type="EMBL" id="CP113520">
    <property type="protein sequence ID" value="WAJ30463.1"/>
    <property type="molecule type" value="Genomic_DNA"/>
</dbReference>
<accession>A0ACD4NUN4</accession>
<keyword evidence="2" id="KW-1185">Reference proteome</keyword>